<name>A0A085V690_PSESX</name>
<organism evidence="1 2">
    <name type="scientific">Pseudomonas syringae</name>
    <dbReference type="NCBI Taxonomy" id="317"/>
    <lineage>
        <taxon>Bacteria</taxon>
        <taxon>Pseudomonadati</taxon>
        <taxon>Pseudomonadota</taxon>
        <taxon>Gammaproteobacteria</taxon>
        <taxon>Pseudomonadales</taxon>
        <taxon>Pseudomonadaceae</taxon>
        <taxon>Pseudomonas</taxon>
    </lineage>
</organism>
<protein>
    <submittedName>
        <fullName evidence="1">Uncharacterized protein</fullName>
    </submittedName>
</protein>
<evidence type="ECO:0000313" key="1">
    <source>
        <dbReference type="EMBL" id="KFE50953.1"/>
    </source>
</evidence>
<dbReference type="EMBL" id="JPQT01000108">
    <property type="protein sequence ID" value="KFE50953.1"/>
    <property type="molecule type" value="Genomic_DNA"/>
</dbReference>
<gene>
    <name evidence="1" type="ORF">IV02_16220</name>
</gene>
<sequence length="79" mass="8718">MITEGNAKAATIRSRDLILFAGNSQHGAEDLDGKNLREWLRTGRIFALSYEGINYIPAYAFDDATRKPFGCLEALVAVL</sequence>
<proteinExistence type="predicted"/>
<dbReference type="AlphaFoldDB" id="A0A085V690"/>
<dbReference type="Proteomes" id="UP000028643">
    <property type="component" value="Unassembled WGS sequence"/>
</dbReference>
<reference evidence="1 2" key="1">
    <citation type="submission" date="2014-07" db="EMBL/GenBank/DDBJ databases">
        <title>Draft Genome Sequences of Environmental Pseudomonas syringae strains.</title>
        <authorList>
            <person name="Baltrus D.A."/>
            <person name="Berge O."/>
            <person name="Morris C."/>
        </authorList>
    </citation>
    <scope>NUCLEOTIDE SEQUENCE [LARGE SCALE GENOMIC DNA]</scope>
    <source>
        <strain evidence="1 2">CEB003</strain>
    </source>
</reference>
<comment type="caution">
    <text evidence="1">The sequence shown here is derived from an EMBL/GenBank/DDBJ whole genome shotgun (WGS) entry which is preliminary data.</text>
</comment>
<evidence type="ECO:0000313" key="2">
    <source>
        <dbReference type="Proteomes" id="UP000028643"/>
    </source>
</evidence>
<accession>A0A085V690</accession>
<dbReference type="PATRIC" id="fig|317.174.peg.3316"/>